<dbReference type="Gene3D" id="3.30.70.330">
    <property type="match status" value="1"/>
</dbReference>
<accession>A0A2I0T9Z0</accession>
<dbReference type="AlphaFoldDB" id="A0A2I0T9Z0"/>
<dbReference type="EMBL" id="KZ514302">
    <property type="protein sequence ID" value="PKU30616.1"/>
    <property type="molecule type" value="Genomic_DNA"/>
</dbReference>
<dbReference type="OrthoDB" id="431068at2759"/>
<sequence length="116" mass="12855">MKLALADSSYFVLLQNILLPECFYSFFDLRKEFKKCCPGSPDVSKLDVAAMRECILLTVMVPTAVAASAGFWDRAASKMELVDDNAVIRARGLPWQSSDQDIARFFKGLNIAKSVA</sequence>
<name>A0A2I0T9Z0_LIMLA</name>
<evidence type="ECO:0000313" key="1">
    <source>
        <dbReference type="EMBL" id="PKU30616.1"/>
    </source>
</evidence>
<reference evidence="2" key="2">
    <citation type="submission" date="2017-12" db="EMBL/GenBank/DDBJ databases">
        <title>Genome sequence of the Bar-tailed Godwit (Limosa lapponica baueri).</title>
        <authorList>
            <person name="Lima N.C.B."/>
            <person name="Parody-Merino A.M."/>
            <person name="Battley P.F."/>
            <person name="Fidler A.E."/>
            <person name="Prosdocimi F."/>
        </authorList>
    </citation>
    <scope>NUCLEOTIDE SEQUENCE [LARGE SCALE GENOMIC DNA]</scope>
</reference>
<protein>
    <submittedName>
        <fullName evidence="1">Epithelial splicing regulatory protein 1</fullName>
    </submittedName>
</protein>
<evidence type="ECO:0000313" key="2">
    <source>
        <dbReference type="Proteomes" id="UP000233556"/>
    </source>
</evidence>
<organism evidence="1 2">
    <name type="scientific">Limosa lapponica baueri</name>
    <dbReference type="NCBI Taxonomy" id="1758121"/>
    <lineage>
        <taxon>Eukaryota</taxon>
        <taxon>Metazoa</taxon>
        <taxon>Chordata</taxon>
        <taxon>Craniata</taxon>
        <taxon>Vertebrata</taxon>
        <taxon>Euteleostomi</taxon>
        <taxon>Archelosauria</taxon>
        <taxon>Archosauria</taxon>
        <taxon>Dinosauria</taxon>
        <taxon>Saurischia</taxon>
        <taxon>Theropoda</taxon>
        <taxon>Coelurosauria</taxon>
        <taxon>Aves</taxon>
        <taxon>Neognathae</taxon>
        <taxon>Neoaves</taxon>
        <taxon>Charadriiformes</taxon>
        <taxon>Scolopacidae</taxon>
        <taxon>Limosa</taxon>
    </lineage>
</organism>
<dbReference type="InterPro" id="IPR012677">
    <property type="entry name" value="Nucleotide-bd_a/b_plait_sf"/>
</dbReference>
<proteinExistence type="predicted"/>
<dbReference type="Proteomes" id="UP000233556">
    <property type="component" value="Unassembled WGS sequence"/>
</dbReference>
<gene>
    <name evidence="1" type="ORF">llap_19080</name>
</gene>
<reference evidence="2" key="1">
    <citation type="submission" date="2017-11" db="EMBL/GenBank/DDBJ databases">
        <authorList>
            <person name="Lima N.C."/>
            <person name="Parody-Merino A.M."/>
            <person name="Battley P.F."/>
            <person name="Fidler A.E."/>
            <person name="Prosdocimi F."/>
        </authorList>
    </citation>
    <scope>NUCLEOTIDE SEQUENCE [LARGE SCALE GENOMIC DNA]</scope>
</reference>
<keyword evidence="2" id="KW-1185">Reference proteome</keyword>